<keyword evidence="4" id="KW-0472">Membrane</keyword>
<comment type="caution">
    <text evidence="7">The sequence shown here is derived from an EMBL/GenBank/DDBJ whole genome shotgun (WGS) entry which is preliminary data.</text>
</comment>
<gene>
    <name evidence="7" type="ORF">CYMTET_21940</name>
</gene>
<evidence type="ECO:0000313" key="7">
    <source>
        <dbReference type="EMBL" id="KAK3269628.1"/>
    </source>
</evidence>
<evidence type="ECO:0000256" key="2">
    <source>
        <dbReference type="ARBA" id="ARBA00022692"/>
    </source>
</evidence>
<dbReference type="GO" id="GO:0016020">
    <property type="term" value="C:membrane"/>
    <property type="evidence" value="ECO:0007669"/>
    <property type="project" value="UniProtKB-SubCell"/>
</dbReference>
<dbReference type="PANTHER" id="PTHR24060">
    <property type="entry name" value="METABOTROPIC GLUTAMATE RECEPTOR"/>
    <property type="match status" value="1"/>
</dbReference>
<dbReference type="Proteomes" id="UP001190700">
    <property type="component" value="Unassembled WGS sequence"/>
</dbReference>
<protein>
    <recommendedName>
        <fullName evidence="6">Receptor ligand binding region domain-containing protein</fullName>
    </recommendedName>
</protein>
<proteinExistence type="predicted"/>
<keyword evidence="3" id="KW-1133">Transmembrane helix</keyword>
<evidence type="ECO:0000256" key="3">
    <source>
        <dbReference type="ARBA" id="ARBA00022989"/>
    </source>
</evidence>
<reference evidence="7 8" key="1">
    <citation type="journal article" date="2015" name="Genome Biol. Evol.">
        <title>Comparative Genomics of a Bacterivorous Green Alga Reveals Evolutionary Causalities and Consequences of Phago-Mixotrophic Mode of Nutrition.</title>
        <authorList>
            <person name="Burns J.A."/>
            <person name="Paasch A."/>
            <person name="Narechania A."/>
            <person name="Kim E."/>
        </authorList>
    </citation>
    <scope>NUCLEOTIDE SEQUENCE [LARGE SCALE GENOMIC DNA]</scope>
    <source>
        <strain evidence="7 8">PLY_AMNH</strain>
    </source>
</reference>
<evidence type="ECO:0000313" key="8">
    <source>
        <dbReference type="Proteomes" id="UP001190700"/>
    </source>
</evidence>
<dbReference type="InterPro" id="IPR028082">
    <property type="entry name" value="Peripla_BP_I"/>
</dbReference>
<dbReference type="Pfam" id="PF01094">
    <property type="entry name" value="ANF_receptor"/>
    <property type="match status" value="1"/>
</dbReference>
<dbReference type="InterPro" id="IPR050726">
    <property type="entry name" value="mGluR"/>
</dbReference>
<organism evidence="7 8">
    <name type="scientific">Cymbomonas tetramitiformis</name>
    <dbReference type="NCBI Taxonomy" id="36881"/>
    <lineage>
        <taxon>Eukaryota</taxon>
        <taxon>Viridiplantae</taxon>
        <taxon>Chlorophyta</taxon>
        <taxon>Pyramimonadophyceae</taxon>
        <taxon>Pyramimonadales</taxon>
        <taxon>Pyramimonadaceae</taxon>
        <taxon>Cymbomonas</taxon>
    </lineage>
</organism>
<evidence type="ECO:0000256" key="4">
    <source>
        <dbReference type="ARBA" id="ARBA00023136"/>
    </source>
</evidence>
<dbReference type="SUPFAM" id="SSF53822">
    <property type="entry name" value="Periplasmic binding protein-like I"/>
    <property type="match status" value="1"/>
</dbReference>
<dbReference type="AlphaFoldDB" id="A0AAE0L2H3"/>
<keyword evidence="2" id="KW-0812">Transmembrane</keyword>
<dbReference type="InterPro" id="IPR001828">
    <property type="entry name" value="ANF_lig-bd_rcpt"/>
</dbReference>
<evidence type="ECO:0000256" key="5">
    <source>
        <dbReference type="ARBA" id="ARBA00023180"/>
    </source>
</evidence>
<dbReference type="EMBL" id="LGRX02010827">
    <property type="protein sequence ID" value="KAK3269628.1"/>
    <property type="molecule type" value="Genomic_DNA"/>
</dbReference>
<keyword evidence="8" id="KW-1185">Reference proteome</keyword>
<evidence type="ECO:0000256" key="1">
    <source>
        <dbReference type="ARBA" id="ARBA00004370"/>
    </source>
</evidence>
<keyword evidence="5" id="KW-0325">Glycoprotein</keyword>
<accession>A0AAE0L2H3</accession>
<comment type="subcellular location">
    <subcellularLocation>
        <location evidence="1">Membrane</location>
    </subcellularLocation>
</comment>
<evidence type="ECO:0000259" key="6">
    <source>
        <dbReference type="Pfam" id="PF01094"/>
    </source>
</evidence>
<feature type="domain" description="Receptor ligand binding region" evidence="6">
    <location>
        <begin position="25"/>
        <end position="275"/>
    </location>
</feature>
<sequence length="342" mass="36918">MPCESSGPEIGFEDGGVEKRRAGGCSGIEAFHDQAALHGIYIVASFTYALGAAEFTDVVKGLGQSRALIIVTFGTAEDTARLMEESYDAGVGGGGYVWIGSEATVGYLLWENLSPQRSEAERNDILRGFLAVTPYVNQAAPEFRAFAERFRARPATIDESAEWCDPQEDGVGTPLWMRHDSDDNLTTYDTCVGLNHSRSDLPTGAVAIWYDAVYVVARALHNLLPRLDLGQSGSVVAGAQLLNEMLNQSFVGASGQIAFDSAGDRATGLTYEVVNHAGGTAFHGVGFWSPEISYQECVEGSSDCWLVLWSTGRVPCRTPAARLDAADETTISFHRNWSRARS</sequence>
<name>A0AAE0L2H3_9CHLO</name>
<dbReference type="Gene3D" id="3.40.50.2300">
    <property type="match status" value="2"/>
</dbReference>